<gene>
    <name evidence="1" type="ORF">J2S70_000841</name>
</gene>
<dbReference type="InterPro" id="IPR036390">
    <property type="entry name" value="WH_DNA-bd_sf"/>
</dbReference>
<protein>
    <submittedName>
        <fullName evidence="1">ArsR family transcriptional regulator</fullName>
    </submittedName>
</protein>
<dbReference type="RefSeq" id="WP_307682491.1">
    <property type="nucleotide sequence ID" value="NZ_JAUSQX010000001.1"/>
</dbReference>
<keyword evidence="2" id="KW-1185">Reference proteome</keyword>
<accession>A0ABT9NFT2</accession>
<proteinExistence type="predicted"/>
<dbReference type="SUPFAM" id="SSF46785">
    <property type="entry name" value="Winged helix' DNA-binding domain"/>
    <property type="match status" value="1"/>
</dbReference>
<comment type="caution">
    <text evidence="1">The sequence shown here is derived from an EMBL/GenBank/DDBJ whole genome shotgun (WGS) entry which is preliminary data.</text>
</comment>
<dbReference type="Gene3D" id="1.10.10.10">
    <property type="entry name" value="Winged helix-like DNA-binding domain superfamily/Winged helix DNA-binding domain"/>
    <property type="match status" value="1"/>
</dbReference>
<organism evidence="1 2">
    <name type="scientific">Trueperella bonasi</name>
    <dbReference type="NCBI Taxonomy" id="312286"/>
    <lineage>
        <taxon>Bacteria</taxon>
        <taxon>Bacillati</taxon>
        <taxon>Actinomycetota</taxon>
        <taxon>Actinomycetes</taxon>
        <taxon>Actinomycetales</taxon>
        <taxon>Actinomycetaceae</taxon>
        <taxon>Trueperella</taxon>
    </lineage>
</organism>
<dbReference type="Proteomes" id="UP001243212">
    <property type="component" value="Unassembled WGS sequence"/>
</dbReference>
<dbReference type="InterPro" id="IPR036388">
    <property type="entry name" value="WH-like_DNA-bd_sf"/>
</dbReference>
<evidence type="ECO:0000313" key="1">
    <source>
        <dbReference type="EMBL" id="MDP9806259.1"/>
    </source>
</evidence>
<name>A0ABT9NFT2_9ACTO</name>
<dbReference type="EMBL" id="JAUSQX010000001">
    <property type="protein sequence ID" value="MDP9806259.1"/>
    <property type="molecule type" value="Genomic_DNA"/>
</dbReference>
<reference evidence="1 2" key="1">
    <citation type="submission" date="2023-07" db="EMBL/GenBank/DDBJ databases">
        <title>Sequencing the genomes of 1000 actinobacteria strains.</title>
        <authorList>
            <person name="Klenk H.-P."/>
        </authorList>
    </citation>
    <scope>NUCLEOTIDE SEQUENCE [LARGE SCALE GENOMIC DNA]</scope>
    <source>
        <strain evidence="1 2">DSM 17163</strain>
    </source>
</reference>
<sequence>MVEHRAPMTAGAIYASIASLSPAQQTMLTEIAKYTKPVTVTQLADSLGLHPNSVRATLDSLSRIQLIGRQVIKSGGRGRPSWGYYTLAPDTESFASHQMVELTNIFCDAIRKYAENPETEARRIGRKWGERVIDHLVEQGEITGTTLDFEAQISQLRVLYTSLGTSATINRDNPDEIDLHSCPFVNRHGEVDPLVCVMHSGMISRVMEENDGTVIGGQLYPMDLPGICKIKVETTPAR</sequence>
<evidence type="ECO:0000313" key="2">
    <source>
        <dbReference type="Proteomes" id="UP001243212"/>
    </source>
</evidence>